<evidence type="ECO:0000256" key="1">
    <source>
        <dbReference type="SAM" id="MobiDB-lite"/>
    </source>
</evidence>
<reference evidence="4" key="1">
    <citation type="journal article" date="2010" name="Nature">
        <title>The Amphimedon queenslandica genome and the evolution of animal complexity.</title>
        <authorList>
            <person name="Srivastava M."/>
            <person name="Simakov O."/>
            <person name="Chapman J."/>
            <person name="Fahey B."/>
            <person name="Gauthier M.E."/>
            <person name="Mitros T."/>
            <person name="Richards G.S."/>
            <person name="Conaco C."/>
            <person name="Dacre M."/>
            <person name="Hellsten U."/>
            <person name="Larroux C."/>
            <person name="Putnam N.H."/>
            <person name="Stanke M."/>
            <person name="Adamska M."/>
            <person name="Darling A."/>
            <person name="Degnan S.M."/>
            <person name="Oakley T.H."/>
            <person name="Plachetzki D.C."/>
            <person name="Zhai Y."/>
            <person name="Adamski M."/>
            <person name="Calcino A."/>
            <person name="Cummins S.F."/>
            <person name="Goodstein D.M."/>
            <person name="Harris C."/>
            <person name="Jackson D.J."/>
            <person name="Leys S.P."/>
            <person name="Shu S."/>
            <person name="Woodcroft B.J."/>
            <person name="Vervoort M."/>
            <person name="Kosik K.S."/>
            <person name="Manning G."/>
            <person name="Degnan B.M."/>
            <person name="Rokhsar D.S."/>
        </authorList>
    </citation>
    <scope>NUCLEOTIDE SEQUENCE [LARGE SCALE GENOMIC DNA]</scope>
</reference>
<dbReference type="Proteomes" id="UP000007879">
    <property type="component" value="Unassembled WGS sequence"/>
</dbReference>
<feature type="transmembrane region" description="Helical" evidence="2">
    <location>
        <begin position="146"/>
        <end position="167"/>
    </location>
</feature>
<dbReference type="RefSeq" id="XP_019848895.1">
    <property type="nucleotide sequence ID" value="XM_019993336.1"/>
</dbReference>
<evidence type="ECO:0000313" key="3">
    <source>
        <dbReference type="EnsemblMetazoa" id="XP_019848895.1"/>
    </source>
</evidence>
<feature type="region of interest" description="Disordered" evidence="1">
    <location>
        <begin position="87"/>
        <end position="108"/>
    </location>
</feature>
<dbReference type="KEGG" id="aqu:109580296"/>
<organism evidence="3 4">
    <name type="scientific">Amphimedon queenslandica</name>
    <name type="common">Sponge</name>
    <dbReference type="NCBI Taxonomy" id="400682"/>
    <lineage>
        <taxon>Eukaryota</taxon>
        <taxon>Metazoa</taxon>
        <taxon>Porifera</taxon>
        <taxon>Demospongiae</taxon>
        <taxon>Heteroscleromorpha</taxon>
        <taxon>Haplosclerida</taxon>
        <taxon>Niphatidae</taxon>
        <taxon>Amphimedon</taxon>
    </lineage>
</organism>
<protein>
    <submittedName>
        <fullName evidence="3">Uncharacterized protein</fullName>
    </submittedName>
</protein>
<dbReference type="AlphaFoldDB" id="A0AAN0IVQ6"/>
<reference evidence="3" key="2">
    <citation type="submission" date="2024-06" db="UniProtKB">
        <authorList>
            <consortium name="EnsemblMetazoa"/>
        </authorList>
    </citation>
    <scope>IDENTIFICATION</scope>
</reference>
<accession>A0AAN0IVQ6</accession>
<proteinExistence type="predicted"/>
<evidence type="ECO:0000256" key="2">
    <source>
        <dbReference type="SAM" id="Phobius"/>
    </source>
</evidence>
<feature type="transmembrane region" description="Helical" evidence="2">
    <location>
        <begin position="335"/>
        <end position="358"/>
    </location>
</feature>
<dbReference type="GeneID" id="109580296"/>
<keyword evidence="4" id="KW-1185">Reference proteome</keyword>
<feature type="compositionally biased region" description="Basic residues" evidence="1">
    <location>
        <begin position="1"/>
        <end position="11"/>
    </location>
</feature>
<feature type="compositionally biased region" description="Basic and acidic residues" evidence="1">
    <location>
        <begin position="87"/>
        <end position="98"/>
    </location>
</feature>
<name>A0AAN0IVQ6_AMPQE</name>
<feature type="compositionally biased region" description="Basic and acidic residues" evidence="1">
    <location>
        <begin position="62"/>
        <end position="74"/>
    </location>
</feature>
<keyword evidence="2" id="KW-1133">Transmembrane helix</keyword>
<keyword evidence="2" id="KW-0812">Transmembrane</keyword>
<keyword evidence="2" id="KW-0472">Membrane</keyword>
<feature type="region of interest" description="Disordered" evidence="1">
    <location>
        <begin position="1"/>
        <end position="74"/>
    </location>
</feature>
<sequence length="359" mass="41412">MSTMSLRRRGKKSNEDPVSESDEPSSYSDQRKPYEASDEANGGGVHEDINASYQPPPNENLHNLENEDKDEGDVLKADDLKDAANEVRDQNNDEDKNDGGPQQPDHACLKEDEGVQCPQHECLREDKSIQCDILPRSPKFPTTREVVILIVAVLSLLGLGILIWLAGSDWSSNDCMERCKMDKDELYNKTETCIINRRRDLYKFNITDYKRNTTIKQLEYQQNETQKAYTQCIKDLEQKNKTHKRCEEDKKLCIDTKEIDINRCREDQKQLKKEHESCNEGFKLCETTKEEYAMSHDTCIKEKRSQYIELENCKTHWDGINKALIKCQRQTGGSYSATSSSSVIITIIFSIMIIFWIFV</sequence>
<dbReference type="EnsemblMetazoa" id="XM_019993336.1">
    <property type="protein sequence ID" value="XP_019848895.1"/>
    <property type="gene ID" value="LOC109580296"/>
</dbReference>
<evidence type="ECO:0000313" key="4">
    <source>
        <dbReference type="Proteomes" id="UP000007879"/>
    </source>
</evidence>